<evidence type="ECO:0000256" key="1">
    <source>
        <dbReference type="ARBA" id="ARBA00006068"/>
    </source>
</evidence>
<feature type="domain" description="Cell envelope-related transcriptional attenuator" evidence="3">
    <location>
        <begin position="98"/>
        <end position="291"/>
    </location>
</feature>
<dbReference type="InterPro" id="IPR050922">
    <property type="entry name" value="LytR/CpsA/Psr_CW_biosynth"/>
</dbReference>
<evidence type="ECO:0000313" key="5">
    <source>
        <dbReference type="Proteomes" id="UP000177354"/>
    </source>
</evidence>
<dbReference type="AlphaFoldDB" id="A0A1F5Z230"/>
<proteinExistence type="inferred from homology"/>
<keyword evidence="2" id="KW-0472">Membrane</keyword>
<comment type="caution">
    <text evidence="4">The sequence shown here is derived from an EMBL/GenBank/DDBJ whole genome shotgun (WGS) entry which is preliminary data.</text>
</comment>
<comment type="similarity">
    <text evidence="1">Belongs to the LytR/CpsA/Psr (LCP) family.</text>
</comment>
<dbReference type="PANTHER" id="PTHR33392">
    <property type="entry name" value="POLYISOPRENYL-TEICHOIC ACID--PEPTIDOGLYCAN TEICHOIC ACID TRANSFERASE TAGU"/>
    <property type="match status" value="1"/>
</dbReference>
<evidence type="ECO:0000256" key="2">
    <source>
        <dbReference type="SAM" id="Phobius"/>
    </source>
</evidence>
<evidence type="ECO:0000313" key="4">
    <source>
        <dbReference type="EMBL" id="OGG06247.1"/>
    </source>
</evidence>
<reference evidence="4 5" key="1">
    <citation type="journal article" date="2016" name="Nat. Commun.">
        <title>Thousands of microbial genomes shed light on interconnected biogeochemical processes in an aquifer system.</title>
        <authorList>
            <person name="Anantharaman K."/>
            <person name="Brown C.T."/>
            <person name="Hug L.A."/>
            <person name="Sharon I."/>
            <person name="Castelle C.J."/>
            <person name="Probst A.J."/>
            <person name="Thomas B.C."/>
            <person name="Singh A."/>
            <person name="Wilkins M.J."/>
            <person name="Karaoz U."/>
            <person name="Brodie E.L."/>
            <person name="Williams K.H."/>
            <person name="Hubbard S.S."/>
            <person name="Banfield J.F."/>
        </authorList>
    </citation>
    <scope>NUCLEOTIDE SEQUENCE [LARGE SCALE GENOMIC DNA]</scope>
</reference>
<evidence type="ECO:0000259" key="3">
    <source>
        <dbReference type="Pfam" id="PF03816"/>
    </source>
</evidence>
<dbReference type="EMBL" id="MFJF01000018">
    <property type="protein sequence ID" value="OGG06247.1"/>
    <property type="molecule type" value="Genomic_DNA"/>
</dbReference>
<dbReference type="PANTHER" id="PTHR33392:SF6">
    <property type="entry name" value="POLYISOPRENYL-TEICHOIC ACID--PEPTIDOGLYCAN TEICHOIC ACID TRANSFERASE TAGU"/>
    <property type="match status" value="1"/>
</dbReference>
<dbReference type="InterPro" id="IPR004474">
    <property type="entry name" value="LytR_CpsA_psr"/>
</dbReference>
<sequence length="385" mass="42019">MYKHLNLNSETEPGKVQKFSTPFNKNKFILLGLILGFISTLALVIISRNFSSNNPGRSEVLSQTDDLLPGLTDTANLKTLGILLLGYGGAGHDGGFLTDAVQLIYVDFDRATIAFVSFPRDLWVKTADGREMKLNAVAAASGKKSGQNPVANGAESLKSLIEQITGLGTDYFIGIDFVGFQRAIGLNLKGIEVEIGETLDDPWYPVQGKELETCGMTPGEITKLHAKYTGFELERQFPCRYEHLRFEKGKVIMQGGDALKYVRSRHGSSAGDMSRNIRQQEVLSAVKNKIISLDGLKNLPGSFREFAVHTSTDINTDIVKFLLPAITKASQFKVKNINLSTANVLTSGNAGSAQIIKPKEGLHNYTAVKKFITDQLEILSTSGVE</sequence>
<accession>A0A1F5Z230</accession>
<dbReference type="Proteomes" id="UP000177354">
    <property type="component" value="Unassembled WGS sequence"/>
</dbReference>
<gene>
    <name evidence="4" type="ORF">A2777_06615</name>
</gene>
<keyword evidence="2" id="KW-1133">Transmembrane helix</keyword>
<protein>
    <recommendedName>
        <fullName evidence="3">Cell envelope-related transcriptional attenuator domain-containing protein</fullName>
    </recommendedName>
</protein>
<feature type="transmembrane region" description="Helical" evidence="2">
    <location>
        <begin position="28"/>
        <end position="47"/>
    </location>
</feature>
<keyword evidence="2" id="KW-0812">Transmembrane</keyword>
<name>A0A1F5Z230_9BACT</name>
<dbReference type="Pfam" id="PF03816">
    <property type="entry name" value="LytR_cpsA_psr"/>
    <property type="match status" value="1"/>
</dbReference>
<dbReference type="Gene3D" id="3.40.630.190">
    <property type="entry name" value="LCP protein"/>
    <property type="match status" value="1"/>
</dbReference>
<organism evidence="4 5">
    <name type="scientific">Candidatus Gottesmanbacteria bacterium RIFCSPHIGHO2_01_FULL_40_15</name>
    <dbReference type="NCBI Taxonomy" id="1798376"/>
    <lineage>
        <taxon>Bacteria</taxon>
        <taxon>Candidatus Gottesmaniibacteriota</taxon>
    </lineage>
</organism>